<dbReference type="AlphaFoldDB" id="A0AA87IDX1"/>
<dbReference type="Proteomes" id="UP000006410">
    <property type="component" value="Unassembled WGS sequence"/>
</dbReference>
<organism evidence="1 2">
    <name type="scientific">Bifidobacterium longum subsp. longum 1-6B</name>
    <dbReference type="NCBI Taxonomy" id="1161744"/>
    <lineage>
        <taxon>Bacteria</taxon>
        <taxon>Bacillati</taxon>
        <taxon>Actinomycetota</taxon>
        <taxon>Actinomycetes</taxon>
        <taxon>Bifidobacteriales</taxon>
        <taxon>Bifidobacteriaceae</taxon>
        <taxon>Bifidobacterium</taxon>
    </lineage>
</organism>
<name>A0AA87IDX1_BIFLL</name>
<dbReference type="EMBL" id="AJTF01000136">
    <property type="protein sequence ID" value="EIJ23231.1"/>
    <property type="molecule type" value="Genomic_DNA"/>
</dbReference>
<gene>
    <name evidence="1" type="ORF">HMPREF1313_1805</name>
</gene>
<reference evidence="1 2" key="1">
    <citation type="journal article" date="2013" name="Genome Announc.">
        <title>Draft Genome Sequences of Two Pairs of Human Intestinal Bifidobacterium longum subsp. longum Strains, 44B and 1-6B and 35B and 2-2B, Consecutively Isolated from Two Children after a 5-Year Time Period.</title>
        <authorList>
            <person name="Shkoporov A.N."/>
            <person name="Efimov B.A."/>
            <person name="Khokhlova E.V."/>
            <person name="Chaplin A.V."/>
            <person name="Kafarskaya L.I."/>
            <person name="Durkin A.S."/>
            <person name="McCorrison J."/>
            <person name="Torralba M."/>
            <person name="Gillis M."/>
            <person name="Sutton G."/>
            <person name="Weibel D.B."/>
            <person name="Nelson K.E."/>
            <person name="Smeianov V.V."/>
        </authorList>
    </citation>
    <scope>NUCLEOTIDE SEQUENCE [LARGE SCALE GENOMIC DNA]</scope>
    <source>
        <strain evidence="1 2">1-6B</strain>
    </source>
</reference>
<protein>
    <submittedName>
        <fullName evidence="1">Uncharacterized protein</fullName>
    </submittedName>
</protein>
<sequence length="283" mass="32195">MVNSVIDWMGQAELLLCYDENYYSCFDELKLDSRRRRSLVSEFDRKSRLDSYLYDANTKSYFRVKEHMNRIGLMYLDYLIEKLDELREDYDSSLVSGRMPIDSTVEYLYEDLEKILSESGSKWRLGKRNGYCGLEERVSPMMQQIADELVESKSSASQLLSDAWHSMFGRNPDYSKAYATAVKSVEAVVLPIVEPNNKKSTLSKAAAVMRDQKWSFQIETNPKNNVNGGVIQLLMSALMYSHSDRHGSGDGVITEEKAKAAVFSAVFLVQIFSSGLVTRGEKA</sequence>
<evidence type="ECO:0000313" key="1">
    <source>
        <dbReference type="EMBL" id="EIJ23231.1"/>
    </source>
</evidence>
<evidence type="ECO:0000313" key="2">
    <source>
        <dbReference type="Proteomes" id="UP000006410"/>
    </source>
</evidence>
<proteinExistence type="predicted"/>
<comment type="caution">
    <text evidence="1">The sequence shown here is derived from an EMBL/GenBank/DDBJ whole genome shotgun (WGS) entry which is preliminary data.</text>
</comment>
<accession>A0AA87IDX1</accession>